<proteinExistence type="predicted"/>
<reference evidence="3 4" key="1">
    <citation type="submission" date="2018-05" db="EMBL/GenBank/DDBJ databases">
        <title>Genomic Encyclopedia of Type Strains, Phase IV (KMG-IV): sequencing the most valuable type-strain genomes for metagenomic binning, comparative biology and taxonomic classification.</title>
        <authorList>
            <person name="Goeker M."/>
        </authorList>
    </citation>
    <scope>NUCLEOTIDE SEQUENCE [LARGE SCALE GENOMIC DNA]</scope>
    <source>
        <strain evidence="3 4">DSM 44717</strain>
    </source>
</reference>
<evidence type="ECO:0000313" key="3">
    <source>
        <dbReference type="EMBL" id="PWV76505.1"/>
    </source>
</evidence>
<protein>
    <recommendedName>
        <fullName evidence="2">DUF8020 domain-containing protein</fullName>
    </recommendedName>
</protein>
<evidence type="ECO:0000259" key="2">
    <source>
        <dbReference type="Pfam" id="PF26059"/>
    </source>
</evidence>
<feature type="signal peptide" evidence="1">
    <location>
        <begin position="1"/>
        <end position="26"/>
    </location>
</feature>
<keyword evidence="4" id="KW-1185">Reference proteome</keyword>
<feature type="chain" id="PRO_5016456485" description="DUF8020 domain-containing protein" evidence="1">
    <location>
        <begin position="27"/>
        <end position="232"/>
    </location>
</feature>
<dbReference type="AlphaFoldDB" id="A0A317NN91"/>
<organism evidence="3 4">
    <name type="scientific">Nocardia neocaledoniensis</name>
    <dbReference type="NCBI Taxonomy" id="236511"/>
    <lineage>
        <taxon>Bacteria</taxon>
        <taxon>Bacillati</taxon>
        <taxon>Actinomycetota</taxon>
        <taxon>Actinomycetes</taxon>
        <taxon>Mycobacteriales</taxon>
        <taxon>Nocardiaceae</taxon>
        <taxon>Nocardia</taxon>
    </lineage>
</organism>
<dbReference type="Proteomes" id="UP000246410">
    <property type="component" value="Unassembled WGS sequence"/>
</dbReference>
<sequence>MLMRKFAATSALLIAAMGVTAGTVHAQAPEEAAPINYKAEVVDGAKSVITTDAGSLVVEEGVFKIKAANGATVAGTPLSFRLDDYELPIAAEISGNTAVLTPQLDPAKAVYKPVALPYEDKAPWKTEYEREQAAWSRLTSTISMGATIGTLAGGLGGAAIGCIAGAAAGLVATGVLLALFGAGPIAGCVVGATTIGALGVILGQIFVTAPVAIAAAVQYFTTINQPFTPPAK</sequence>
<feature type="domain" description="DUF8020" evidence="2">
    <location>
        <begin position="34"/>
        <end position="103"/>
    </location>
</feature>
<dbReference type="Pfam" id="PF26059">
    <property type="entry name" value="DUF8020"/>
    <property type="match status" value="1"/>
</dbReference>
<keyword evidence="1" id="KW-0732">Signal</keyword>
<dbReference type="EMBL" id="QGTL01000004">
    <property type="protein sequence ID" value="PWV76505.1"/>
    <property type="molecule type" value="Genomic_DNA"/>
</dbReference>
<dbReference type="RefSeq" id="WP_110038107.1">
    <property type="nucleotide sequence ID" value="NZ_QGTL01000004.1"/>
</dbReference>
<accession>A0A317NN91</accession>
<name>A0A317NN91_9NOCA</name>
<gene>
    <name evidence="3" type="ORF">DFR69_104613</name>
</gene>
<dbReference type="InterPro" id="IPR058333">
    <property type="entry name" value="DUF8020"/>
</dbReference>
<comment type="caution">
    <text evidence="3">The sequence shown here is derived from an EMBL/GenBank/DDBJ whole genome shotgun (WGS) entry which is preliminary data.</text>
</comment>
<evidence type="ECO:0000256" key="1">
    <source>
        <dbReference type="SAM" id="SignalP"/>
    </source>
</evidence>
<evidence type="ECO:0000313" key="4">
    <source>
        <dbReference type="Proteomes" id="UP000246410"/>
    </source>
</evidence>